<reference evidence="2" key="1">
    <citation type="journal article" date="2017" name="Nature">
        <title>The sunflower genome provides insights into oil metabolism, flowering and Asterid evolution.</title>
        <authorList>
            <person name="Badouin H."/>
            <person name="Gouzy J."/>
            <person name="Grassa C.J."/>
            <person name="Murat F."/>
            <person name="Staton S.E."/>
            <person name="Cottret L."/>
            <person name="Lelandais-Briere C."/>
            <person name="Owens G.L."/>
            <person name="Carrere S."/>
            <person name="Mayjonade B."/>
            <person name="Legrand L."/>
            <person name="Gill N."/>
            <person name="Kane N.C."/>
            <person name="Bowers J.E."/>
            <person name="Hubner S."/>
            <person name="Bellec A."/>
            <person name="Berard A."/>
            <person name="Berges H."/>
            <person name="Blanchet N."/>
            <person name="Boniface M.C."/>
            <person name="Brunel D."/>
            <person name="Catrice O."/>
            <person name="Chaidir N."/>
            <person name="Claudel C."/>
            <person name="Donnadieu C."/>
            <person name="Faraut T."/>
            <person name="Fievet G."/>
            <person name="Helmstetter N."/>
            <person name="King M."/>
            <person name="Knapp S.J."/>
            <person name="Lai Z."/>
            <person name="Le Paslier M.C."/>
            <person name="Lippi Y."/>
            <person name="Lorenzon L."/>
            <person name="Mandel J.R."/>
            <person name="Marage G."/>
            <person name="Marchand G."/>
            <person name="Marquand E."/>
            <person name="Bret-Mestries E."/>
            <person name="Morien E."/>
            <person name="Nambeesan S."/>
            <person name="Nguyen T."/>
            <person name="Pegot-Espagnet P."/>
            <person name="Pouilly N."/>
            <person name="Raftis F."/>
            <person name="Sallet E."/>
            <person name="Schiex T."/>
            <person name="Thomas J."/>
            <person name="Vandecasteele C."/>
            <person name="Vares D."/>
            <person name="Vear F."/>
            <person name="Vautrin S."/>
            <person name="Crespi M."/>
            <person name="Mangin B."/>
            <person name="Burke J.M."/>
            <person name="Salse J."/>
            <person name="Munos S."/>
            <person name="Vincourt P."/>
            <person name="Rieseberg L.H."/>
            <person name="Langlade N.B."/>
        </authorList>
    </citation>
    <scope>NUCLEOTIDE SEQUENCE [LARGE SCALE GENOMIC DNA]</scope>
    <source>
        <strain evidence="2">cv. SF193</strain>
    </source>
</reference>
<dbReference type="Proteomes" id="UP000215914">
    <property type="component" value="Chromosome 9"/>
</dbReference>
<gene>
    <name evidence="1" type="ORF">HannXRQ_Chr09g0274251</name>
</gene>
<keyword evidence="2" id="KW-1185">Reference proteome</keyword>
<dbReference type="EMBL" id="CM007898">
    <property type="protein sequence ID" value="OTG16697.1"/>
    <property type="molecule type" value="Genomic_DNA"/>
</dbReference>
<protein>
    <submittedName>
        <fullName evidence="1">Uncharacterized protein</fullName>
    </submittedName>
</protein>
<proteinExistence type="predicted"/>
<dbReference type="InParanoid" id="A0A251TZY8"/>
<evidence type="ECO:0000313" key="2">
    <source>
        <dbReference type="Proteomes" id="UP000215914"/>
    </source>
</evidence>
<accession>A0A251TZY8</accession>
<organism evidence="1 2">
    <name type="scientific">Helianthus annuus</name>
    <name type="common">Common sunflower</name>
    <dbReference type="NCBI Taxonomy" id="4232"/>
    <lineage>
        <taxon>Eukaryota</taxon>
        <taxon>Viridiplantae</taxon>
        <taxon>Streptophyta</taxon>
        <taxon>Embryophyta</taxon>
        <taxon>Tracheophyta</taxon>
        <taxon>Spermatophyta</taxon>
        <taxon>Magnoliopsida</taxon>
        <taxon>eudicotyledons</taxon>
        <taxon>Gunneridae</taxon>
        <taxon>Pentapetalae</taxon>
        <taxon>asterids</taxon>
        <taxon>campanulids</taxon>
        <taxon>Asterales</taxon>
        <taxon>Asteraceae</taxon>
        <taxon>Asteroideae</taxon>
        <taxon>Heliantheae alliance</taxon>
        <taxon>Heliantheae</taxon>
        <taxon>Helianthus</taxon>
    </lineage>
</organism>
<sequence length="105" mass="12113">MNCFWHMMEVFLTRTWERTVLEANAKEKLIWMLAFMLVGAWNSGASVGSGRPRIIFWGCERGVQTNFQRVRSRFLSINKYNNCFLRGCPSTYPSLGFALECGSCE</sequence>
<evidence type="ECO:0000313" key="1">
    <source>
        <dbReference type="EMBL" id="OTG16697.1"/>
    </source>
</evidence>
<name>A0A251TZY8_HELAN</name>
<dbReference type="AlphaFoldDB" id="A0A251TZY8"/>